<reference evidence="7 8" key="1">
    <citation type="journal article" date="2023" name="Elife">
        <title>Identification of key yeast species and microbe-microbe interactions impacting larval growth of Drosophila in the wild.</title>
        <authorList>
            <person name="Mure A."/>
            <person name="Sugiura Y."/>
            <person name="Maeda R."/>
            <person name="Honda K."/>
            <person name="Sakurai N."/>
            <person name="Takahashi Y."/>
            <person name="Watada M."/>
            <person name="Katoh T."/>
            <person name="Gotoh A."/>
            <person name="Gotoh Y."/>
            <person name="Taniguchi I."/>
            <person name="Nakamura K."/>
            <person name="Hayashi T."/>
            <person name="Katayama T."/>
            <person name="Uemura T."/>
            <person name="Hattori Y."/>
        </authorList>
    </citation>
    <scope>NUCLEOTIDE SEQUENCE [LARGE SCALE GENOMIC DNA]</scope>
    <source>
        <strain evidence="7 8">SC-9</strain>
    </source>
</reference>
<dbReference type="PANTHER" id="PTHR12778:SF9">
    <property type="entry name" value="ACETYL-COENZYME A TRANSPORTER 1"/>
    <property type="match status" value="1"/>
</dbReference>
<dbReference type="Gene3D" id="1.20.1250.20">
    <property type="entry name" value="MFS general substrate transporter like domains"/>
    <property type="match status" value="1"/>
</dbReference>
<comment type="subcellular location">
    <subcellularLocation>
        <location evidence="1">Membrane</location>
        <topology evidence="1">Multi-pass membrane protein</topology>
    </subcellularLocation>
</comment>
<feature type="transmembrane region" description="Helical" evidence="6">
    <location>
        <begin position="407"/>
        <end position="427"/>
    </location>
</feature>
<evidence type="ECO:0000313" key="8">
    <source>
        <dbReference type="Proteomes" id="UP001360560"/>
    </source>
</evidence>
<proteinExistence type="predicted"/>
<feature type="transmembrane region" description="Helical" evidence="6">
    <location>
        <begin position="182"/>
        <end position="202"/>
    </location>
</feature>
<dbReference type="InterPro" id="IPR024371">
    <property type="entry name" value="AcetylCoA_trans_1-like"/>
</dbReference>
<evidence type="ECO:0000313" key="7">
    <source>
        <dbReference type="EMBL" id="GMM37809.1"/>
    </source>
</evidence>
<evidence type="ECO:0000256" key="1">
    <source>
        <dbReference type="ARBA" id="ARBA00004141"/>
    </source>
</evidence>
<dbReference type="Pfam" id="PF13000">
    <property type="entry name" value="Acatn"/>
    <property type="match status" value="3"/>
</dbReference>
<feature type="transmembrane region" description="Helical" evidence="6">
    <location>
        <begin position="447"/>
        <end position="467"/>
    </location>
</feature>
<feature type="transmembrane region" description="Helical" evidence="6">
    <location>
        <begin position="81"/>
        <end position="106"/>
    </location>
</feature>
<organism evidence="7 8">
    <name type="scientific">Saccharomycopsis crataegensis</name>
    <dbReference type="NCBI Taxonomy" id="43959"/>
    <lineage>
        <taxon>Eukaryota</taxon>
        <taxon>Fungi</taxon>
        <taxon>Dikarya</taxon>
        <taxon>Ascomycota</taxon>
        <taxon>Saccharomycotina</taxon>
        <taxon>Saccharomycetes</taxon>
        <taxon>Saccharomycopsidaceae</taxon>
        <taxon>Saccharomycopsis</taxon>
    </lineage>
</organism>
<protein>
    <recommendedName>
        <fullName evidence="9">Acetyl-CoA transporter</fullName>
    </recommendedName>
</protein>
<evidence type="ECO:0000256" key="3">
    <source>
        <dbReference type="ARBA" id="ARBA00022989"/>
    </source>
</evidence>
<feature type="region of interest" description="Disordered" evidence="5">
    <location>
        <begin position="35"/>
        <end position="62"/>
    </location>
</feature>
<dbReference type="RefSeq" id="XP_064854805.1">
    <property type="nucleotide sequence ID" value="XM_064998733.1"/>
</dbReference>
<feature type="transmembrane region" description="Helical" evidence="6">
    <location>
        <begin position="151"/>
        <end position="170"/>
    </location>
</feature>
<feature type="compositionally biased region" description="Basic residues" evidence="5">
    <location>
        <begin position="38"/>
        <end position="51"/>
    </location>
</feature>
<evidence type="ECO:0008006" key="9">
    <source>
        <dbReference type="Google" id="ProtNLM"/>
    </source>
</evidence>
<dbReference type="Proteomes" id="UP001360560">
    <property type="component" value="Unassembled WGS sequence"/>
</dbReference>
<evidence type="ECO:0000256" key="2">
    <source>
        <dbReference type="ARBA" id="ARBA00022692"/>
    </source>
</evidence>
<dbReference type="GO" id="GO:0035348">
    <property type="term" value="P:acetyl-CoA transmembrane transport"/>
    <property type="evidence" value="ECO:0007669"/>
    <property type="project" value="InterPro"/>
</dbReference>
<keyword evidence="8" id="KW-1185">Reference proteome</keyword>
<comment type="caution">
    <text evidence="7">The sequence shown here is derived from an EMBL/GenBank/DDBJ whole genome shotgun (WGS) entry which is preliminary data.</text>
</comment>
<evidence type="ECO:0000256" key="5">
    <source>
        <dbReference type="SAM" id="MobiDB-lite"/>
    </source>
</evidence>
<dbReference type="EMBL" id="BTFZ01000012">
    <property type="protein sequence ID" value="GMM37809.1"/>
    <property type="molecule type" value="Genomic_DNA"/>
</dbReference>
<evidence type="ECO:0000256" key="4">
    <source>
        <dbReference type="ARBA" id="ARBA00023136"/>
    </source>
</evidence>
<feature type="transmembrane region" description="Helical" evidence="6">
    <location>
        <begin position="657"/>
        <end position="677"/>
    </location>
</feature>
<evidence type="ECO:0000256" key="6">
    <source>
        <dbReference type="SAM" id="Phobius"/>
    </source>
</evidence>
<dbReference type="GeneID" id="90075784"/>
<keyword evidence="4 6" id="KW-0472">Membrane</keyword>
<dbReference type="InterPro" id="IPR036259">
    <property type="entry name" value="MFS_trans_sf"/>
</dbReference>
<gene>
    <name evidence="7" type="ORF">DASC09_051340</name>
</gene>
<keyword evidence="3 6" id="KW-1133">Transmembrane helix</keyword>
<feature type="transmembrane region" description="Helical" evidence="6">
    <location>
        <begin position="376"/>
        <end position="395"/>
    </location>
</feature>
<feature type="transmembrane region" description="Helical" evidence="6">
    <location>
        <begin position="223"/>
        <end position="240"/>
    </location>
</feature>
<dbReference type="PANTHER" id="PTHR12778">
    <property type="entry name" value="SOLUTE CARRIER FAMILY 33 ACETYL-COA TRANSPORTER -RELATED"/>
    <property type="match status" value="1"/>
</dbReference>
<name>A0AAV5QSV4_9ASCO</name>
<dbReference type="SUPFAM" id="SSF103473">
    <property type="entry name" value="MFS general substrate transporter"/>
    <property type="match status" value="1"/>
</dbReference>
<sequence length="694" mass="77210">MGHDDEDAIELLPVHVTPTTSPVYNSGVDALDNSNHRMSPHHLHSPSHHNPQHSFGINTQNANDSYKPSNSGALLTVDKPAFYLLVLLYFLQGIPVGLAFGSIPFLMKSSHLSYSQLGTFSLASYPYSLKLFWSPFVDSFYSKKIGRRRSWIIPVQSLTGLVFIILGFRIDTYFADLSKNLNTLTFCFFVLVLMASTQDIAVDSWALVILSPASKSYASTAQTVGLNTGYFLSFTVFLAFNSKEFMNKYFRSTANQKDVGLISLGQYMVLSGIIFLACTAFVALKVPEVPAHLQSQQKRLEDDGLAFGQEDDDDPFNRSSGWENLRKTYSKMYRVLSLYPVQQFIIILLICKFGFLINEGATNLKLLDRGFSKEDLSLTVLIDFPFEIIFGYYVAKWSRGNSALNPWLYGYVGRLVAALLGQIVVYIFPQRPDPTTGQLVSTVTSWYFLLVIIQHLFSSLMSTIQFVSLSAFHTRIADPTIGGTYMTTLNTLSNFGGTWPKFFLLKFIDRMTFAICAPEALTSNDASVASFEKFWTNVKEFLSLTASTLESQTYFPTTPSLEQLSLFSSYSASKFDISKFLTYLSTTFSTSITSVAALSASTSSSIAAYSRYTTTEKIDFWSNSGQSSNLPTCATDPTKQVCVGIFGGECMVVKDGYYVMNILCVLVGTGLLVGHIWRKIGELQSLGEASWRVK</sequence>
<dbReference type="GO" id="GO:0016020">
    <property type="term" value="C:membrane"/>
    <property type="evidence" value="ECO:0007669"/>
    <property type="project" value="UniProtKB-SubCell"/>
</dbReference>
<feature type="transmembrane region" description="Helical" evidence="6">
    <location>
        <begin position="336"/>
        <end position="356"/>
    </location>
</feature>
<dbReference type="InterPro" id="IPR004752">
    <property type="entry name" value="AmpG_permease/AT-1"/>
</dbReference>
<feature type="transmembrane region" description="Helical" evidence="6">
    <location>
        <begin position="260"/>
        <end position="284"/>
    </location>
</feature>
<dbReference type="GO" id="GO:0008521">
    <property type="term" value="F:acetyl-CoA transmembrane transporter activity"/>
    <property type="evidence" value="ECO:0007669"/>
    <property type="project" value="InterPro"/>
</dbReference>
<accession>A0AAV5QSV4</accession>
<dbReference type="AlphaFoldDB" id="A0AAV5QSV4"/>
<keyword evidence="2 6" id="KW-0812">Transmembrane</keyword>
<dbReference type="FunFam" id="1.20.1250.20:FF:000289">
    <property type="entry name" value="Acetyl-coenzyme A transporter 1"/>
    <property type="match status" value="1"/>
</dbReference>